<feature type="transmembrane region" description="Helical" evidence="1">
    <location>
        <begin position="12"/>
        <end position="30"/>
    </location>
</feature>
<name>A0A1J5SD17_9ZZZZ</name>
<keyword evidence="1" id="KW-0472">Membrane</keyword>
<sequence length="771" mass="82745">MNLHPDTIPAAVEFYALLAAAGAGPAMLVLGPRANRVAVAAFAPVLGLALALPLATAAVQVNLPLASCAWGLAASLALLSLACGVTARRLRAASTATAEVQPLRDYALLLALAAALLLAPAVAGGFRVLTLRGNVYDDLNYVIGAGYFEHHPLSWQSSASAAELVRSNPGFLLVKRFLWSERTPVLALLAWCARLAGRPVIDVEFAFTLTFFLVAVGPAYLLALDLGLPAAVRMLAPLTVACGFWATIVLDLRAMGQIVNLPLSLALVWLAARSLSGRATSPPRLGTALLALTLFSAGLAYPEMVPSLAWGLAGSLMLAFLLGDATRATLRTWLVALLGALLLSTTQAVFFWRLLVRQLVMSVVRGSAMSWQGDWFRFLQTPAPLAGHWGLAWGPLGSAGAWSVAATTLATLLTLALVIGLGTVASRAMRRSMTRSQASDPAFITFATLAAFASGFLAQDAAMHLVGNPWAGAKALSYGYPCLTLLVAGVFILPSPRLRALAWLRHVLGVAVLAWLTTQAAFALYHVARAPSGDTFFVYGEPQHRSAKSVGFDPEWRNFAEPLEATHGAVVWSFQPLVWESELFKASFADSADLIPLMSIDHYRTERLIDAPESESLPLPAYLLVDRSFWGDALQPGERVVIQTGRTRLIRLPTDAWSGPHLLGVLSEGSSRLSHLTHPVSLPCELWLYLPVPQTLRLEFAGSAPAIVAAKTPRTDRQLWRSRIAPGDERTVPVMRGINVLRLTTPLPAKGLQLSRIQWTDARGLNRSQRK</sequence>
<keyword evidence="1" id="KW-0812">Transmembrane</keyword>
<feature type="transmembrane region" description="Helical" evidence="1">
    <location>
        <begin position="37"/>
        <end position="57"/>
    </location>
</feature>
<feature type="transmembrane region" description="Helical" evidence="1">
    <location>
        <begin position="507"/>
        <end position="528"/>
    </location>
</feature>
<comment type="caution">
    <text evidence="2">The sequence shown here is derived from an EMBL/GenBank/DDBJ whole genome shotgun (WGS) entry which is preliminary data.</text>
</comment>
<dbReference type="EMBL" id="MLJW01000044">
    <property type="protein sequence ID" value="OIR06385.1"/>
    <property type="molecule type" value="Genomic_DNA"/>
</dbReference>
<dbReference type="AlphaFoldDB" id="A0A1J5SD17"/>
<feature type="transmembrane region" description="Helical" evidence="1">
    <location>
        <begin position="205"/>
        <end position="223"/>
    </location>
</feature>
<feature type="transmembrane region" description="Helical" evidence="1">
    <location>
        <begin position="399"/>
        <end position="421"/>
    </location>
</feature>
<evidence type="ECO:0000313" key="2">
    <source>
        <dbReference type="EMBL" id="OIR06385.1"/>
    </source>
</evidence>
<feature type="transmembrane region" description="Helical" evidence="1">
    <location>
        <begin position="63"/>
        <end position="85"/>
    </location>
</feature>
<gene>
    <name evidence="2" type="ORF">GALL_115750</name>
</gene>
<protein>
    <submittedName>
        <fullName evidence="2">Uncharacterized protein</fullName>
    </submittedName>
</protein>
<organism evidence="2">
    <name type="scientific">mine drainage metagenome</name>
    <dbReference type="NCBI Taxonomy" id="410659"/>
    <lineage>
        <taxon>unclassified sequences</taxon>
        <taxon>metagenomes</taxon>
        <taxon>ecological metagenomes</taxon>
    </lineage>
</organism>
<feature type="transmembrane region" description="Helical" evidence="1">
    <location>
        <begin position="307"/>
        <end position="326"/>
    </location>
</feature>
<feature type="transmembrane region" description="Helical" evidence="1">
    <location>
        <begin position="442"/>
        <end position="458"/>
    </location>
</feature>
<keyword evidence="1" id="KW-1133">Transmembrane helix</keyword>
<feature type="transmembrane region" description="Helical" evidence="1">
    <location>
        <begin position="333"/>
        <end position="355"/>
    </location>
</feature>
<feature type="transmembrane region" description="Helical" evidence="1">
    <location>
        <begin position="478"/>
        <end position="495"/>
    </location>
</feature>
<feature type="transmembrane region" description="Helical" evidence="1">
    <location>
        <begin position="106"/>
        <end position="129"/>
    </location>
</feature>
<accession>A0A1J5SD17</accession>
<reference evidence="2" key="1">
    <citation type="submission" date="2016-10" db="EMBL/GenBank/DDBJ databases">
        <title>Sequence of Gallionella enrichment culture.</title>
        <authorList>
            <person name="Poehlein A."/>
            <person name="Muehling M."/>
            <person name="Daniel R."/>
        </authorList>
    </citation>
    <scope>NUCLEOTIDE SEQUENCE</scope>
</reference>
<feature type="transmembrane region" description="Helical" evidence="1">
    <location>
        <begin position="230"/>
        <end position="248"/>
    </location>
</feature>
<proteinExistence type="predicted"/>
<evidence type="ECO:0000256" key="1">
    <source>
        <dbReference type="SAM" id="Phobius"/>
    </source>
</evidence>